<keyword evidence="12" id="KW-1185">Reference proteome</keyword>
<dbReference type="HOGENOM" id="CLU_008156_0_0_6"/>
<comment type="cofactor">
    <cofactor evidence="1">
        <name>Zn(2+)</name>
        <dbReference type="ChEBI" id="CHEBI:29105"/>
    </cofactor>
</comment>
<keyword evidence="3 11" id="KW-0645">Protease</keyword>
<keyword evidence="5" id="KW-0378">Hydrolase</keyword>
<evidence type="ECO:0000256" key="8">
    <source>
        <dbReference type="RuleBase" id="RU004447"/>
    </source>
</evidence>
<dbReference type="PROSITE" id="PS51257">
    <property type="entry name" value="PROKAR_LIPOPROTEIN"/>
    <property type="match status" value="1"/>
</dbReference>
<feature type="domain" description="Peptidase M16 C-terminal" evidence="10">
    <location>
        <begin position="218"/>
        <end position="399"/>
    </location>
</feature>
<proteinExistence type="inferred from homology"/>
<dbReference type="PROSITE" id="PS00143">
    <property type="entry name" value="INSULINASE"/>
    <property type="match status" value="1"/>
</dbReference>
<evidence type="ECO:0000256" key="3">
    <source>
        <dbReference type="ARBA" id="ARBA00022670"/>
    </source>
</evidence>
<dbReference type="STRING" id="314283.MED297_07526"/>
<evidence type="ECO:0000256" key="4">
    <source>
        <dbReference type="ARBA" id="ARBA00022723"/>
    </source>
</evidence>
<evidence type="ECO:0000256" key="2">
    <source>
        <dbReference type="ARBA" id="ARBA00007261"/>
    </source>
</evidence>
<dbReference type="RefSeq" id="WP_008045443.1">
    <property type="nucleotide sequence ID" value="NZ_CH724152.1"/>
</dbReference>
<dbReference type="GO" id="GO:0046872">
    <property type="term" value="F:metal ion binding"/>
    <property type="evidence" value="ECO:0007669"/>
    <property type="project" value="UniProtKB-KW"/>
</dbReference>
<dbReference type="OrthoDB" id="9811314at2"/>
<dbReference type="GO" id="GO:0006508">
    <property type="term" value="P:proteolysis"/>
    <property type="evidence" value="ECO:0007669"/>
    <property type="project" value="UniProtKB-KW"/>
</dbReference>
<dbReference type="Gene3D" id="3.30.830.10">
    <property type="entry name" value="Metalloenzyme, LuxS/M16 peptidase-like"/>
    <property type="match status" value="4"/>
</dbReference>
<dbReference type="InterPro" id="IPR011249">
    <property type="entry name" value="Metalloenz_LuxS/M16"/>
</dbReference>
<evidence type="ECO:0000259" key="10">
    <source>
        <dbReference type="Pfam" id="PF05193"/>
    </source>
</evidence>
<comment type="similarity">
    <text evidence="2 8">Belongs to the peptidase M16 family.</text>
</comment>
<keyword evidence="7" id="KW-0482">Metalloprotease</keyword>
<dbReference type="InterPro" id="IPR050626">
    <property type="entry name" value="Peptidase_M16"/>
</dbReference>
<dbReference type="InterPro" id="IPR001431">
    <property type="entry name" value="Pept_M16_Zn_BS"/>
</dbReference>
<dbReference type="InterPro" id="IPR007863">
    <property type="entry name" value="Peptidase_M16_C"/>
</dbReference>
<gene>
    <name evidence="11" type="ORF">MED297_07526</name>
</gene>
<sequence length="937" mass="104611">MKPLIATGLVVALTGCALLPSPNDDASYQFQASRNWAPVVDPLITTGSLDNGLNWIVKTLPDNGSRDRVELRLRIRSGSLNETDEQRGLAHFVEHMAFNGTENFPEQDMIAFFEAAGMSFGGDINAYTSFDETVYELTIPADDPDLLATAFDVLRDWADAIEFEPAEVTKEAPVIIEEWRSSQGTETPAWMIEFQNTYAGTRYAERLPIGDTDIVANATAEQLQDYYQQWYRPDNTEVIVVMPEGALEAQAQITEHFADWHAERVTQQLPEVGEVEIDGLRLLSATDSHQTGYNWQLYLPAIEIDAQTPEYREAEYLNRVYTLALEARLQRLGEQENPALVDAYVATDAFYDGTPILDVWTTVYEGKETEALNAMVTELKRLQQFGVTAQEFESAKQQMLAELVDTASWLEGASAYDHMDFLLYFLSANEVQEDIEASIEELEQMNAVVTLDQLNAYVTHAYEIDRAFGYFYHPQSADVSPERWTQQYQLSLDKTVTEPVARAIVETTAAYDFSGEIIEQTDMLDSEGLYFWQLDNGLTVVLKPSALEPDSVSATALLLGGTLQVPDALIPAADEWLEARVRSGLYGLSGQDFFDHLTAKGVSYSPFLREGYSGVDVSGPSDQLGMLLQMMAGTYTEEQLNDRMVELTLNTSVQSMNEYANTPDFAYSQAYFSAVYGNEDPRYQMMSPEVIGRITAEQILDVQQHLLKTSLSAVIVIVGDTTPEQVTPLLESTLAGLPIGYADDMVSYEPATPESKNVVVDGLKEQRSDIHYVFAVDDLPVNPARYFTSEVAIQALEKRLHQAIREDSGLTYGTSVWDTVQSFYRQQWALHISLSTDPEREQEALDTLDATLADLQANPFTAKEITEARRRVAEQYEQQLSTNGGQRNELVGAVIIGQPLIDYDNPKPQIDAVTAEQVNTLVQTWLSGKQVVAIHHP</sequence>
<dbReference type="PANTHER" id="PTHR43690">
    <property type="entry name" value="NARDILYSIN"/>
    <property type="match status" value="1"/>
</dbReference>
<keyword evidence="4" id="KW-0479">Metal-binding</keyword>
<dbReference type="Pfam" id="PF00675">
    <property type="entry name" value="Peptidase_M16"/>
    <property type="match status" value="1"/>
</dbReference>
<evidence type="ECO:0000313" key="11">
    <source>
        <dbReference type="EMBL" id="EAR08075.1"/>
    </source>
</evidence>
<dbReference type="PANTHER" id="PTHR43690:SF34">
    <property type="entry name" value="ZINC PROTEASE PQQL-LIKE"/>
    <property type="match status" value="1"/>
</dbReference>
<evidence type="ECO:0000313" key="12">
    <source>
        <dbReference type="Proteomes" id="UP000005953"/>
    </source>
</evidence>
<dbReference type="GO" id="GO:0004222">
    <property type="term" value="F:metalloendopeptidase activity"/>
    <property type="evidence" value="ECO:0007669"/>
    <property type="project" value="InterPro"/>
</dbReference>
<evidence type="ECO:0000256" key="7">
    <source>
        <dbReference type="ARBA" id="ARBA00023049"/>
    </source>
</evidence>
<evidence type="ECO:0000256" key="1">
    <source>
        <dbReference type="ARBA" id="ARBA00001947"/>
    </source>
</evidence>
<evidence type="ECO:0000256" key="5">
    <source>
        <dbReference type="ARBA" id="ARBA00022801"/>
    </source>
</evidence>
<evidence type="ECO:0000256" key="6">
    <source>
        <dbReference type="ARBA" id="ARBA00022833"/>
    </source>
</evidence>
<dbReference type="EMBL" id="AAOE01000026">
    <property type="protein sequence ID" value="EAR08075.1"/>
    <property type="molecule type" value="Genomic_DNA"/>
</dbReference>
<accession>A4BIJ6</accession>
<dbReference type="Pfam" id="PF05193">
    <property type="entry name" value="Peptidase_M16_C"/>
    <property type="match status" value="2"/>
</dbReference>
<dbReference type="Proteomes" id="UP000005953">
    <property type="component" value="Unassembled WGS sequence"/>
</dbReference>
<feature type="domain" description="Peptidase M16 C-terminal" evidence="10">
    <location>
        <begin position="694"/>
        <end position="871"/>
    </location>
</feature>
<dbReference type="AlphaFoldDB" id="A4BIJ6"/>
<reference evidence="11 12" key="1">
    <citation type="submission" date="2006-02" db="EMBL/GenBank/DDBJ databases">
        <authorList>
            <person name="Pinhassi J."/>
            <person name="Pedros-Alio C."/>
            <person name="Ferriera S."/>
            <person name="Johnson J."/>
            <person name="Kravitz S."/>
            <person name="Halpern A."/>
            <person name="Remington K."/>
            <person name="Beeson K."/>
            <person name="Tran B."/>
            <person name="Rogers Y.-H."/>
            <person name="Friedman R."/>
            <person name="Venter J.C."/>
        </authorList>
    </citation>
    <scope>NUCLEOTIDE SEQUENCE [LARGE SCALE GENOMIC DNA]</scope>
    <source>
        <strain evidence="11 12">MED297</strain>
    </source>
</reference>
<dbReference type="SUPFAM" id="SSF63411">
    <property type="entry name" value="LuxS/MPP-like metallohydrolase"/>
    <property type="match status" value="4"/>
</dbReference>
<name>A4BIJ6_9GAMM</name>
<comment type="caution">
    <text evidence="11">The sequence shown here is derived from an EMBL/GenBank/DDBJ whole genome shotgun (WGS) entry which is preliminary data.</text>
</comment>
<keyword evidence="6" id="KW-0862">Zinc</keyword>
<evidence type="ECO:0000259" key="9">
    <source>
        <dbReference type="Pfam" id="PF00675"/>
    </source>
</evidence>
<protein>
    <submittedName>
        <fullName evidence="11">Zinc protease</fullName>
    </submittedName>
</protein>
<organism evidence="11 12">
    <name type="scientific">Reinekea blandensis MED297</name>
    <dbReference type="NCBI Taxonomy" id="314283"/>
    <lineage>
        <taxon>Bacteria</taxon>
        <taxon>Pseudomonadati</taxon>
        <taxon>Pseudomonadota</taxon>
        <taxon>Gammaproteobacteria</taxon>
        <taxon>Oceanospirillales</taxon>
        <taxon>Saccharospirillaceae</taxon>
        <taxon>Reinekea</taxon>
    </lineage>
</organism>
<feature type="domain" description="Peptidase M16 N-terminal" evidence="9">
    <location>
        <begin position="63"/>
        <end position="180"/>
    </location>
</feature>
<dbReference type="InterPro" id="IPR011765">
    <property type="entry name" value="Pept_M16_N"/>
</dbReference>